<sequence length="41" mass="4762">MNMFVIAAKSEGKYLYGYHPHIYSNRKQAENALKTIEKTES</sequence>
<evidence type="ECO:0000313" key="1">
    <source>
        <dbReference type="EMBL" id="KZD95383.1"/>
    </source>
</evidence>
<reference evidence="1 2" key="1">
    <citation type="submission" date="2015-09" db="EMBL/GenBank/DDBJ databases">
        <title>Spore heat resistance.</title>
        <authorList>
            <person name="Boekhorst J."/>
            <person name="Berendsen E.M."/>
            <person name="Wells-Bennik M.H."/>
            <person name="Kuipers O.P."/>
        </authorList>
    </citation>
    <scope>NUCLEOTIDE SEQUENCE [LARGE SCALE GENOMIC DNA]</scope>
    <source>
        <strain evidence="1 2">B4122</strain>
    </source>
</reference>
<organism evidence="1 2">
    <name type="scientific">Bacillus subtilis</name>
    <dbReference type="NCBI Taxonomy" id="1423"/>
    <lineage>
        <taxon>Bacteria</taxon>
        <taxon>Bacillati</taxon>
        <taxon>Bacillota</taxon>
        <taxon>Bacilli</taxon>
        <taxon>Bacillales</taxon>
        <taxon>Bacillaceae</taxon>
        <taxon>Bacillus</taxon>
    </lineage>
</organism>
<accession>A0AAP1EFJ1</accession>
<dbReference type="EMBL" id="LJZV01000001">
    <property type="protein sequence ID" value="KZD95383.1"/>
    <property type="molecule type" value="Genomic_DNA"/>
</dbReference>
<dbReference type="Proteomes" id="UP000076442">
    <property type="component" value="Unassembled WGS sequence"/>
</dbReference>
<comment type="caution">
    <text evidence="1">The sequence shown here is derived from an EMBL/GenBank/DDBJ whole genome shotgun (WGS) entry which is preliminary data.</text>
</comment>
<dbReference type="AlphaFoldDB" id="A0AAP1EFJ1"/>
<proteinExistence type="predicted"/>
<evidence type="ECO:0000313" key="2">
    <source>
        <dbReference type="Proteomes" id="UP000076442"/>
    </source>
</evidence>
<name>A0AAP1EFJ1_BACIU</name>
<protein>
    <submittedName>
        <fullName evidence="1">Uncharacterized protein</fullName>
    </submittedName>
</protein>
<gene>
    <name evidence="1" type="ORF">B4122_0355</name>
</gene>